<dbReference type="EMBL" id="QRHA01000008">
    <property type="protein sequence ID" value="RDV24881.1"/>
    <property type="molecule type" value="Genomic_DNA"/>
</dbReference>
<evidence type="ECO:0000256" key="1">
    <source>
        <dbReference type="ARBA" id="ARBA00008396"/>
    </source>
</evidence>
<dbReference type="SUPFAM" id="SSF55174">
    <property type="entry name" value="Alpha-L RNA-binding motif"/>
    <property type="match status" value="1"/>
</dbReference>
<evidence type="ECO:0000256" key="5">
    <source>
        <dbReference type="SAM" id="MobiDB-lite"/>
    </source>
</evidence>
<dbReference type="GO" id="GO:0003727">
    <property type="term" value="F:single-stranded RNA binding"/>
    <property type="evidence" value="ECO:0007669"/>
    <property type="project" value="InterPro"/>
</dbReference>
<dbReference type="CDD" id="cd00165">
    <property type="entry name" value="S4"/>
    <property type="match status" value="1"/>
</dbReference>
<dbReference type="Proteomes" id="UP000256561">
    <property type="component" value="Unassembled WGS sequence"/>
</dbReference>
<sequence length="134" mass="15629">MASQNPSKTQELPRLDKWLWAARFFKTRALAREMVQAGKVHYNGVRSKPGRNVEVGAMIRIPSGWDIKEVEVLALADKRLSAPLAQQLYRETEASEQKREENRQARQLSAFHSPKPEHKPDKKQRRQIIRFKQQ</sequence>
<feature type="compositionally biased region" description="Basic residues" evidence="5">
    <location>
        <begin position="121"/>
        <end position="134"/>
    </location>
</feature>
<keyword evidence="8" id="KW-1185">Reference proteome</keyword>
<gene>
    <name evidence="7" type="ORF">DXV75_12485</name>
</gene>
<dbReference type="AlphaFoldDB" id="A0A3D8M5I4"/>
<dbReference type="Pfam" id="PF01479">
    <property type="entry name" value="S4"/>
    <property type="match status" value="1"/>
</dbReference>
<reference evidence="8" key="1">
    <citation type="submission" date="2018-08" db="EMBL/GenBank/DDBJ databases">
        <authorList>
            <person name="Zhang J."/>
            <person name="Du Z.-J."/>
        </authorList>
    </citation>
    <scope>NUCLEOTIDE SEQUENCE [LARGE SCALE GENOMIC DNA]</scope>
    <source>
        <strain evidence="8">KCTC 52655</strain>
    </source>
</reference>
<dbReference type="GO" id="GO:0034605">
    <property type="term" value="P:cellular response to heat"/>
    <property type="evidence" value="ECO:0007669"/>
    <property type="project" value="InterPro"/>
</dbReference>
<evidence type="ECO:0000256" key="4">
    <source>
        <dbReference type="PIRNR" id="PIRNR016821"/>
    </source>
</evidence>
<dbReference type="Gene3D" id="3.10.290.10">
    <property type="entry name" value="RNA-binding S4 domain"/>
    <property type="match status" value="1"/>
</dbReference>
<organism evidence="7 8">
    <name type="scientific">Alteromonas aestuariivivens</name>
    <dbReference type="NCBI Taxonomy" id="1938339"/>
    <lineage>
        <taxon>Bacteria</taxon>
        <taxon>Pseudomonadati</taxon>
        <taxon>Pseudomonadota</taxon>
        <taxon>Gammaproteobacteria</taxon>
        <taxon>Alteromonadales</taxon>
        <taxon>Alteromonadaceae</taxon>
        <taxon>Alteromonas/Salinimonas group</taxon>
        <taxon>Alteromonas</taxon>
    </lineage>
</organism>
<dbReference type="GO" id="GO:0003677">
    <property type="term" value="F:DNA binding"/>
    <property type="evidence" value="ECO:0007669"/>
    <property type="project" value="UniProtKB-KW"/>
</dbReference>
<proteinExistence type="inferred from homology"/>
<dbReference type="InterPro" id="IPR002942">
    <property type="entry name" value="S4_RNA-bd"/>
</dbReference>
<comment type="caution">
    <text evidence="7">The sequence shown here is derived from an EMBL/GenBank/DDBJ whole genome shotgun (WGS) entry which is preliminary data.</text>
</comment>
<keyword evidence="2 4" id="KW-0694">RNA-binding</keyword>
<feature type="region of interest" description="Disordered" evidence="5">
    <location>
        <begin position="91"/>
        <end position="134"/>
    </location>
</feature>
<comment type="similarity">
    <text evidence="1 4">Belongs to the HSP15 family.</text>
</comment>
<protein>
    <recommendedName>
        <fullName evidence="4">Heat shock protein 15</fullName>
    </recommendedName>
</protein>
<dbReference type="InterPro" id="IPR036986">
    <property type="entry name" value="S4_RNA-bd_sf"/>
</dbReference>
<dbReference type="OrthoDB" id="9797176at2"/>
<dbReference type="InterPro" id="IPR025708">
    <property type="entry name" value="HSP15"/>
</dbReference>
<dbReference type="RefSeq" id="WP_115593751.1">
    <property type="nucleotide sequence ID" value="NZ_QRHA01000008.1"/>
</dbReference>
<dbReference type="PROSITE" id="PS50889">
    <property type="entry name" value="S4"/>
    <property type="match status" value="1"/>
</dbReference>
<keyword evidence="3 4" id="KW-0238">DNA-binding</keyword>
<dbReference type="PIRSF" id="PIRSF016821">
    <property type="entry name" value="HSP15"/>
    <property type="match status" value="1"/>
</dbReference>
<feature type="domain" description="RNA-binding S4" evidence="6">
    <location>
        <begin position="13"/>
        <end position="76"/>
    </location>
</feature>
<name>A0A3D8M5I4_9ALTE</name>
<evidence type="ECO:0000256" key="3">
    <source>
        <dbReference type="ARBA" id="ARBA00023125"/>
    </source>
</evidence>
<evidence type="ECO:0000256" key="2">
    <source>
        <dbReference type="ARBA" id="ARBA00022884"/>
    </source>
</evidence>
<accession>A0A3D8M5I4</accession>
<feature type="compositionally biased region" description="Basic and acidic residues" evidence="5">
    <location>
        <begin position="91"/>
        <end position="104"/>
    </location>
</feature>
<dbReference type="SMART" id="SM00363">
    <property type="entry name" value="S4"/>
    <property type="match status" value="1"/>
</dbReference>
<evidence type="ECO:0000313" key="8">
    <source>
        <dbReference type="Proteomes" id="UP000256561"/>
    </source>
</evidence>
<dbReference type="GO" id="GO:0043023">
    <property type="term" value="F:ribosomal large subunit binding"/>
    <property type="evidence" value="ECO:0007669"/>
    <property type="project" value="InterPro"/>
</dbReference>
<evidence type="ECO:0000259" key="6">
    <source>
        <dbReference type="SMART" id="SM00363"/>
    </source>
</evidence>
<evidence type="ECO:0000313" key="7">
    <source>
        <dbReference type="EMBL" id="RDV24881.1"/>
    </source>
</evidence>